<keyword evidence="9" id="KW-1185">Reference proteome</keyword>
<evidence type="ECO:0000256" key="6">
    <source>
        <dbReference type="SAM" id="MobiDB-lite"/>
    </source>
</evidence>
<accession>A0A6A4GNJ9</accession>
<feature type="transmembrane region" description="Helical" evidence="7">
    <location>
        <begin position="183"/>
        <end position="200"/>
    </location>
</feature>
<dbReference type="PANTHER" id="PTHR43791">
    <property type="entry name" value="PERMEASE-RELATED"/>
    <property type="match status" value="1"/>
</dbReference>
<feature type="transmembrane region" description="Helical" evidence="7">
    <location>
        <begin position="151"/>
        <end position="171"/>
    </location>
</feature>
<evidence type="ECO:0000256" key="7">
    <source>
        <dbReference type="SAM" id="Phobius"/>
    </source>
</evidence>
<dbReference type="GO" id="GO:0022857">
    <property type="term" value="F:transmembrane transporter activity"/>
    <property type="evidence" value="ECO:0007669"/>
    <property type="project" value="InterPro"/>
</dbReference>
<feature type="transmembrane region" description="Helical" evidence="7">
    <location>
        <begin position="124"/>
        <end position="144"/>
    </location>
</feature>
<name>A0A6A4GNJ9_9AGAR</name>
<feature type="transmembrane region" description="Helical" evidence="7">
    <location>
        <begin position="325"/>
        <end position="346"/>
    </location>
</feature>
<dbReference type="Gene3D" id="1.20.1250.20">
    <property type="entry name" value="MFS general substrate transporter like domains"/>
    <property type="match status" value="1"/>
</dbReference>
<keyword evidence="5 7" id="KW-0472">Membrane</keyword>
<feature type="transmembrane region" description="Helical" evidence="7">
    <location>
        <begin position="358"/>
        <end position="379"/>
    </location>
</feature>
<protein>
    <submittedName>
        <fullName evidence="8">MFS general substrate transporter</fullName>
    </submittedName>
</protein>
<feature type="transmembrane region" description="Helical" evidence="7">
    <location>
        <begin position="212"/>
        <end position="235"/>
    </location>
</feature>
<reference evidence="8" key="1">
    <citation type="journal article" date="2019" name="Environ. Microbiol.">
        <title>Fungal ecological strategies reflected in gene transcription - a case study of two litter decomposers.</title>
        <authorList>
            <person name="Barbi F."/>
            <person name="Kohler A."/>
            <person name="Barry K."/>
            <person name="Baskaran P."/>
            <person name="Daum C."/>
            <person name="Fauchery L."/>
            <person name="Ihrmark K."/>
            <person name="Kuo A."/>
            <person name="LaButti K."/>
            <person name="Lipzen A."/>
            <person name="Morin E."/>
            <person name="Grigoriev I.V."/>
            <person name="Henrissat B."/>
            <person name="Lindahl B."/>
            <person name="Martin F."/>
        </authorList>
    </citation>
    <scope>NUCLEOTIDE SEQUENCE</scope>
    <source>
        <strain evidence="8">JB14</strain>
    </source>
</reference>
<evidence type="ECO:0000256" key="1">
    <source>
        <dbReference type="ARBA" id="ARBA00004141"/>
    </source>
</evidence>
<feature type="compositionally biased region" description="Basic and acidic residues" evidence="6">
    <location>
        <begin position="22"/>
        <end position="32"/>
    </location>
</feature>
<dbReference type="InterPro" id="IPR036259">
    <property type="entry name" value="MFS_trans_sf"/>
</dbReference>
<evidence type="ECO:0000313" key="9">
    <source>
        <dbReference type="Proteomes" id="UP000799118"/>
    </source>
</evidence>
<sequence>MSRQPLPPNQLEGGEQHWAQPDGREQEKSSIEEKDINAFAVDQAYTLDDSTKTGTSALSDNPFFIPSLIYTREEEARVIRILDTRLFPWVLLTTFVLNMDRTNISNAVSDNLPADLGFTTDTVNLATAIYAVIFSLACLFGAVVCKIVQPVRWISFLMFCWGLVTLSHALIKNRGGYLTVRSMIALTEGGVIPATLIYLGSFYRSNELATRLAWFWGVQTIASAVSGLMASGLLQLQGVGGLEGWKWLFLVDGMITVVIAVLTWLYLPRNSTRTKGGIRGWKPWFDERQVRIAVTRIVRDDPSKRVYEKHVHWADVKDAVTDLGLWGHLIITVIGLTPTSPLAVYLPSVIKTFDFSVFAANALTAPPYVLQCVTMVLLVRHSDKIRERGFHGAFGGKSTYLDYTFIQHGNSLDGFYSVLYLKDTSKGVKYFAALLVTCWPSTHPLNIAWMSENTGSVGKRALASGSVIFAANIYAVWGSQIYQAKDAPDYHTGNTINIVFAGTAVCLWIIQKYYYKYRNHRNAEAYAKLSEAEKRQEDMEAEAKGNRSLTFRFTT</sequence>
<dbReference type="SUPFAM" id="SSF103473">
    <property type="entry name" value="MFS general substrate transporter"/>
    <property type="match status" value="1"/>
</dbReference>
<dbReference type="Proteomes" id="UP000799118">
    <property type="component" value="Unassembled WGS sequence"/>
</dbReference>
<dbReference type="InterPro" id="IPR011701">
    <property type="entry name" value="MFS"/>
</dbReference>
<keyword evidence="3 7" id="KW-0812">Transmembrane</keyword>
<comment type="subcellular location">
    <subcellularLocation>
        <location evidence="1">Membrane</location>
        <topology evidence="1">Multi-pass membrane protein</topology>
    </subcellularLocation>
</comment>
<dbReference type="GO" id="GO:0016020">
    <property type="term" value="C:membrane"/>
    <property type="evidence" value="ECO:0007669"/>
    <property type="project" value="UniProtKB-SubCell"/>
</dbReference>
<dbReference type="OrthoDB" id="2985014at2759"/>
<feature type="transmembrane region" description="Helical" evidence="7">
    <location>
        <begin position="461"/>
        <end position="482"/>
    </location>
</feature>
<keyword evidence="4 7" id="KW-1133">Transmembrane helix</keyword>
<dbReference type="PANTHER" id="PTHR43791:SF65">
    <property type="entry name" value="MAJOR FACILITATOR SUPERFAMILY (MFS) PROFILE DOMAIN-CONTAINING PROTEIN-RELATED"/>
    <property type="match status" value="1"/>
</dbReference>
<evidence type="ECO:0000256" key="2">
    <source>
        <dbReference type="ARBA" id="ARBA00022448"/>
    </source>
</evidence>
<gene>
    <name evidence="8" type="ORF">BT96DRAFT_1005618</name>
</gene>
<evidence type="ECO:0000256" key="3">
    <source>
        <dbReference type="ARBA" id="ARBA00022692"/>
    </source>
</evidence>
<dbReference type="Pfam" id="PF07690">
    <property type="entry name" value="MFS_1"/>
    <property type="match status" value="1"/>
</dbReference>
<keyword evidence="2" id="KW-0813">Transport</keyword>
<feature type="transmembrane region" description="Helical" evidence="7">
    <location>
        <begin position="247"/>
        <end position="267"/>
    </location>
</feature>
<feature type="transmembrane region" description="Helical" evidence="7">
    <location>
        <begin position="494"/>
        <end position="511"/>
    </location>
</feature>
<organism evidence="8 9">
    <name type="scientific">Gymnopus androsaceus JB14</name>
    <dbReference type="NCBI Taxonomy" id="1447944"/>
    <lineage>
        <taxon>Eukaryota</taxon>
        <taxon>Fungi</taxon>
        <taxon>Dikarya</taxon>
        <taxon>Basidiomycota</taxon>
        <taxon>Agaricomycotina</taxon>
        <taxon>Agaricomycetes</taxon>
        <taxon>Agaricomycetidae</taxon>
        <taxon>Agaricales</taxon>
        <taxon>Marasmiineae</taxon>
        <taxon>Omphalotaceae</taxon>
        <taxon>Gymnopus</taxon>
    </lineage>
</organism>
<evidence type="ECO:0000256" key="5">
    <source>
        <dbReference type="ARBA" id="ARBA00023136"/>
    </source>
</evidence>
<dbReference type="EMBL" id="ML769838">
    <property type="protein sequence ID" value="KAE9386913.1"/>
    <property type="molecule type" value="Genomic_DNA"/>
</dbReference>
<evidence type="ECO:0000313" key="8">
    <source>
        <dbReference type="EMBL" id="KAE9386913.1"/>
    </source>
</evidence>
<feature type="region of interest" description="Disordered" evidence="6">
    <location>
        <begin position="1"/>
        <end position="32"/>
    </location>
</feature>
<dbReference type="AlphaFoldDB" id="A0A6A4GNJ9"/>
<evidence type="ECO:0000256" key="4">
    <source>
        <dbReference type="ARBA" id="ARBA00022989"/>
    </source>
</evidence>
<proteinExistence type="predicted"/>